<dbReference type="EMBL" id="SRIB01000011">
    <property type="protein sequence ID" value="TFZ39570.1"/>
    <property type="molecule type" value="Genomic_DNA"/>
</dbReference>
<dbReference type="EC" id="5.6.2.4" evidence="12"/>
<comment type="catalytic activity">
    <reaction evidence="12">
        <text>Couples ATP hydrolysis with the unwinding of duplex DNA by translocating in the 3'-5' direction.</text>
        <dbReference type="EC" id="5.6.2.4"/>
    </reaction>
</comment>
<dbReference type="AlphaFoldDB" id="A0A4Z0D1E7"/>
<dbReference type="GO" id="GO:0006270">
    <property type="term" value="P:DNA replication initiation"/>
    <property type="evidence" value="ECO:0007669"/>
    <property type="project" value="TreeGrafter"/>
</dbReference>
<dbReference type="GO" id="GO:0008270">
    <property type="term" value="F:zinc ion binding"/>
    <property type="evidence" value="ECO:0007669"/>
    <property type="project" value="UniProtKB-UniRule"/>
</dbReference>
<dbReference type="InterPro" id="IPR041222">
    <property type="entry name" value="PriA_3primeBD"/>
</dbReference>
<dbReference type="InterPro" id="IPR041236">
    <property type="entry name" value="PriA_C"/>
</dbReference>
<keyword evidence="3 12" id="KW-0479">Metal-binding</keyword>
<comment type="cofactor">
    <cofactor evidence="12">
        <name>Zn(2+)</name>
        <dbReference type="ChEBI" id="CHEBI:29105"/>
    </cofactor>
    <text evidence="12">Binds 2 zinc ions per subunit.</text>
</comment>
<dbReference type="GO" id="GO:1990077">
    <property type="term" value="C:primosome complex"/>
    <property type="evidence" value="ECO:0007669"/>
    <property type="project" value="UniProtKB-UniRule"/>
</dbReference>
<feature type="binding site" evidence="12">
    <location>
        <position position="556"/>
    </location>
    <ligand>
        <name>Zn(2+)</name>
        <dbReference type="ChEBI" id="CHEBI:29105"/>
        <label>1</label>
    </ligand>
</feature>
<dbReference type="GO" id="GO:0006302">
    <property type="term" value="P:double-strand break repair"/>
    <property type="evidence" value="ECO:0007669"/>
    <property type="project" value="InterPro"/>
</dbReference>
<evidence type="ECO:0000256" key="3">
    <source>
        <dbReference type="ARBA" id="ARBA00022723"/>
    </source>
</evidence>
<dbReference type="OrthoDB" id="9759544at2"/>
<dbReference type="Pfam" id="PF00270">
    <property type="entry name" value="DEAD"/>
    <property type="match status" value="1"/>
</dbReference>
<evidence type="ECO:0000256" key="6">
    <source>
        <dbReference type="ARBA" id="ARBA00022806"/>
    </source>
</evidence>
<keyword evidence="2 12" id="KW-0235">DNA replication</keyword>
<dbReference type="Gene3D" id="3.40.50.300">
    <property type="entry name" value="P-loop containing nucleotide triphosphate hydrolases"/>
    <property type="match status" value="2"/>
</dbReference>
<dbReference type="CDD" id="cd18804">
    <property type="entry name" value="SF2_C_priA"/>
    <property type="match status" value="1"/>
</dbReference>
<dbReference type="PANTHER" id="PTHR30580:SF0">
    <property type="entry name" value="PRIMOSOMAL PROTEIN N"/>
    <property type="match status" value="1"/>
</dbReference>
<evidence type="ECO:0000259" key="14">
    <source>
        <dbReference type="PROSITE" id="PS51194"/>
    </source>
</evidence>
<keyword evidence="1 12" id="KW-0639">Primosome</keyword>
<dbReference type="InterPro" id="IPR027417">
    <property type="entry name" value="P-loop_NTPase"/>
</dbReference>
<evidence type="ECO:0000256" key="10">
    <source>
        <dbReference type="ARBA" id="ARBA00023235"/>
    </source>
</evidence>
<dbReference type="GO" id="GO:0006269">
    <property type="term" value="P:DNA replication, synthesis of primer"/>
    <property type="evidence" value="ECO:0007669"/>
    <property type="project" value="UniProtKB-KW"/>
</dbReference>
<dbReference type="Pfam" id="PF18319">
    <property type="entry name" value="Zn_ribbon_PriA"/>
    <property type="match status" value="1"/>
</dbReference>
<feature type="binding site" evidence="12">
    <location>
        <position position="553"/>
    </location>
    <ligand>
        <name>Zn(2+)</name>
        <dbReference type="ChEBI" id="CHEBI:29105"/>
        <label>1</label>
    </ligand>
</feature>
<feature type="binding site" evidence="12">
    <location>
        <position position="522"/>
    </location>
    <ligand>
        <name>Zn(2+)</name>
        <dbReference type="ChEBI" id="CHEBI:29105"/>
        <label>2</label>
    </ligand>
</feature>
<keyword evidence="8 12" id="KW-0067">ATP-binding</keyword>
<accession>A0A4Z0D1E7</accession>
<comment type="caution">
    <text evidence="15">The sequence shown here is derived from an EMBL/GenBank/DDBJ whole genome shotgun (WGS) entry which is preliminary data.</text>
</comment>
<comment type="function">
    <text evidence="12">Initiates the restart of stalled replication forks, which reloads the replicative helicase on sites other than the origin of replication. Recognizes and binds to abandoned replication forks and remodels them to uncover a helicase loading site. Promotes assembly of the primosome at these replication forks.</text>
</comment>
<evidence type="ECO:0000256" key="2">
    <source>
        <dbReference type="ARBA" id="ARBA00022705"/>
    </source>
</evidence>
<dbReference type="SMART" id="SM00487">
    <property type="entry name" value="DEXDc"/>
    <property type="match status" value="1"/>
</dbReference>
<feature type="binding site" evidence="12">
    <location>
        <position position="513"/>
    </location>
    <ligand>
        <name>Zn(2+)</name>
        <dbReference type="ChEBI" id="CHEBI:29105"/>
        <label>1</label>
    </ligand>
</feature>
<dbReference type="HAMAP" id="MF_00983">
    <property type="entry name" value="PriA"/>
    <property type="match status" value="1"/>
</dbReference>
<keyword evidence="5 12" id="KW-0378">Hydrolase</keyword>
<dbReference type="PROSITE" id="PS51192">
    <property type="entry name" value="HELICASE_ATP_BIND_1"/>
    <property type="match status" value="1"/>
</dbReference>
<evidence type="ECO:0000256" key="12">
    <source>
        <dbReference type="HAMAP-Rule" id="MF_00983"/>
    </source>
</evidence>
<keyword evidence="16" id="KW-1185">Reference proteome</keyword>
<dbReference type="InterPro" id="IPR001650">
    <property type="entry name" value="Helicase_C-like"/>
</dbReference>
<evidence type="ECO:0000256" key="8">
    <source>
        <dbReference type="ARBA" id="ARBA00022840"/>
    </source>
</evidence>
<dbReference type="PANTHER" id="PTHR30580">
    <property type="entry name" value="PRIMOSOMAL PROTEIN N"/>
    <property type="match status" value="1"/>
</dbReference>
<keyword evidence="4 12" id="KW-0547">Nucleotide-binding</keyword>
<evidence type="ECO:0000256" key="4">
    <source>
        <dbReference type="ARBA" id="ARBA00022741"/>
    </source>
</evidence>
<evidence type="ECO:0000313" key="15">
    <source>
        <dbReference type="EMBL" id="TFZ39570.1"/>
    </source>
</evidence>
<gene>
    <name evidence="12 15" type="primary">priA</name>
    <name evidence="15" type="ORF">E4100_08060</name>
</gene>
<dbReference type="Pfam" id="PF00271">
    <property type="entry name" value="Helicase_C"/>
    <property type="match status" value="1"/>
</dbReference>
<dbReference type="FunFam" id="3.40.50.300:FF:000489">
    <property type="entry name" value="Primosome assembly protein PriA"/>
    <property type="match status" value="1"/>
</dbReference>
<evidence type="ECO:0000256" key="9">
    <source>
        <dbReference type="ARBA" id="ARBA00023125"/>
    </source>
</evidence>
<dbReference type="PROSITE" id="PS51194">
    <property type="entry name" value="HELICASE_CTER"/>
    <property type="match status" value="1"/>
</dbReference>
<dbReference type="RefSeq" id="WP_135271534.1">
    <property type="nucleotide sequence ID" value="NZ_SRIB01000011.1"/>
</dbReference>
<dbReference type="Gene3D" id="3.40.1440.60">
    <property type="entry name" value="PriA, 3(prime) DNA-binding domain"/>
    <property type="match status" value="1"/>
</dbReference>
<protein>
    <recommendedName>
        <fullName evidence="12">Replication restart protein PriA</fullName>
    </recommendedName>
    <alternativeName>
        <fullName evidence="12">ATP-dependent DNA helicase PriA</fullName>
        <ecNumber evidence="12">5.6.2.4</ecNumber>
    </alternativeName>
    <alternativeName>
        <fullName evidence="12">DNA 3'-5' helicase PriA</fullName>
    </alternativeName>
</protein>
<evidence type="ECO:0000256" key="11">
    <source>
        <dbReference type="ARBA" id="ARBA00048988"/>
    </source>
</evidence>
<dbReference type="InterPro" id="IPR042115">
    <property type="entry name" value="PriA_3primeBD_sf"/>
</dbReference>
<evidence type="ECO:0000256" key="5">
    <source>
        <dbReference type="ARBA" id="ARBA00022801"/>
    </source>
</evidence>
<dbReference type="InterPro" id="IPR014001">
    <property type="entry name" value="Helicase_ATP-bd"/>
</dbReference>
<evidence type="ECO:0000256" key="1">
    <source>
        <dbReference type="ARBA" id="ARBA00022515"/>
    </source>
</evidence>
<dbReference type="SMART" id="SM00490">
    <property type="entry name" value="HELICc"/>
    <property type="match status" value="1"/>
</dbReference>
<dbReference type="GO" id="GO:0006310">
    <property type="term" value="P:DNA recombination"/>
    <property type="evidence" value="ECO:0007669"/>
    <property type="project" value="InterPro"/>
</dbReference>
<dbReference type="SUPFAM" id="SSF52540">
    <property type="entry name" value="P-loop containing nucleoside triphosphate hydrolases"/>
    <property type="match status" value="2"/>
</dbReference>
<feature type="domain" description="Helicase C-terminal" evidence="14">
    <location>
        <begin position="494"/>
        <end position="705"/>
    </location>
</feature>
<comment type="similarity">
    <text evidence="12">Belongs to the helicase family. PriA subfamily.</text>
</comment>
<keyword evidence="9 12" id="KW-0238">DNA-binding</keyword>
<feature type="binding site" evidence="12">
    <location>
        <position position="525"/>
    </location>
    <ligand>
        <name>Zn(2+)</name>
        <dbReference type="ChEBI" id="CHEBI:29105"/>
        <label>2</label>
    </ligand>
</feature>
<name>A0A4Z0D1E7_9FIRM</name>
<dbReference type="GO" id="GO:0003677">
    <property type="term" value="F:DNA binding"/>
    <property type="evidence" value="ECO:0007669"/>
    <property type="project" value="UniProtKB-UniRule"/>
</dbReference>
<dbReference type="InterPro" id="IPR040498">
    <property type="entry name" value="PriA_CRR"/>
</dbReference>
<dbReference type="Pfam" id="PF18074">
    <property type="entry name" value="PriA_C"/>
    <property type="match status" value="1"/>
</dbReference>
<proteinExistence type="inferred from homology"/>
<dbReference type="InterPro" id="IPR005259">
    <property type="entry name" value="PriA"/>
</dbReference>
<keyword evidence="7 12" id="KW-0862">Zinc</keyword>
<dbReference type="GO" id="GO:0043138">
    <property type="term" value="F:3'-5' DNA helicase activity"/>
    <property type="evidence" value="ECO:0007669"/>
    <property type="project" value="UniProtKB-EC"/>
</dbReference>
<feature type="binding site" evidence="12">
    <location>
        <position position="543"/>
    </location>
    <ligand>
        <name>Zn(2+)</name>
        <dbReference type="ChEBI" id="CHEBI:29105"/>
        <label>2</label>
    </ligand>
</feature>
<dbReference type="GO" id="GO:0005524">
    <property type="term" value="F:ATP binding"/>
    <property type="evidence" value="ECO:0007669"/>
    <property type="project" value="UniProtKB-UniRule"/>
</dbReference>
<dbReference type="NCBIfam" id="NF004066">
    <property type="entry name" value="PRK05580.1-3"/>
    <property type="match status" value="1"/>
</dbReference>
<keyword evidence="6 12" id="KW-0347">Helicase</keyword>
<evidence type="ECO:0000259" key="13">
    <source>
        <dbReference type="PROSITE" id="PS51192"/>
    </source>
</evidence>
<dbReference type="GO" id="GO:0016887">
    <property type="term" value="F:ATP hydrolysis activity"/>
    <property type="evidence" value="ECO:0007669"/>
    <property type="project" value="RHEA"/>
</dbReference>
<feature type="domain" description="Helicase ATP-binding" evidence="13">
    <location>
        <begin position="285"/>
        <end position="451"/>
    </location>
</feature>
<dbReference type="CDD" id="cd17929">
    <property type="entry name" value="DEXHc_priA"/>
    <property type="match status" value="1"/>
</dbReference>
<dbReference type="Pfam" id="PF17764">
    <property type="entry name" value="PriA_3primeBD"/>
    <property type="match status" value="1"/>
</dbReference>
<organism evidence="15 16">
    <name type="scientific">Soehngenia longivitae</name>
    <dbReference type="NCBI Taxonomy" id="2562294"/>
    <lineage>
        <taxon>Bacteria</taxon>
        <taxon>Bacillati</taxon>
        <taxon>Bacillota</taxon>
        <taxon>Tissierellia</taxon>
        <taxon>Tissierellales</taxon>
        <taxon>Tissierellaceae</taxon>
        <taxon>Soehngenia</taxon>
    </lineage>
</organism>
<dbReference type="Proteomes" id="UP000298381">
    <property type="component" value="Unassembled WGS sequence"/>
</dbReference>
<dbReference type="InterPro" id="IPR011545">
    <property type="entry name" value="DEAD/DEAH_box_helicase_dom"/>
</dbReference>
<sequence length="814" mass="93673">MTLLDVVLFSKTKSLDRTFTYKVDNEMANKISIGSRVLVPFGKSNTPTIGVIININSKYLDLEILDSVKKIYLVIDDTSLITKNQIELAMWIKNEYLSTYIDALSLFLPPSDIKSIKLYYSINKKLNYIPSKDDIEIIRAFKSSDIIEASKLYKSFGKKVQKQLDKLTDDLALELKFIVYKNKNEKFVKFYSKSKDYTVEEGLKLLSKNANKQRDIWSSEWKKQEMSLNELITKFNTSSNAVNKLVEKKLLIESNKILSNKTIKSDITSYNKHVLNEEQKNAYDRIIKSDNNFFLLHGITGSGKTEVYLQLVEQMVKLNKGSIILVPEISLTPQTIERFVGRFGDRVAVLHSKLTASQRLDQWNKIKKNELDIVIGARSAIFAPINNLGMIIIDEEHENSYKSTIDPKYNTIDVAKKRCLLEGSKLVLGSATPSIESYHNAKNSAYELLEIKNRIEYASLPEIKVVDMREELNTGNMSIFSRSLYEGIISALKRKEQVILFLNKRGYSSFVSCRNCGYVIKCDSCDVSMTVHKQKNKLVCHYCGKTKKHPSICPNCGSDKFKQFGIGTEKLEELTKKVFPYARVKRADSDTVNQRDDYQNIYKAMKSNDIDILIGTQMISKGFDFPNVSLVGVVAADSTIFLPDYRSAERSFQLITQVSGRAGRGRVRGNVIVQTYNPDHYSIKYAKEYDYENFYNLEIKLRKEFQYPPFVDIILITIYGPSLNEVKSEMEEYYDEFIFILKNKQKNISMIGKPHIAPIEKINNNYRYQLIIKFDHSEKDELLKYVEWVFIINRNKKGYKCNKISIDIDPVSTL</sequence>
<comment type="subunit">
    <text evidence="12">Component of the replication restart primosome.</text>
</comment>
<dbReference type="NCBIfam" id="TIGR00595">
    <property type="entry name" value="priA"/>
    <property type="match status" value="1"/>
</dbReference>
<keyword evidence="10 12" id="KW-0413">Isomerase</keyword>
<evidence type="ECO:0000313" key="16">
    <source>
        <dbReference type="Proteomes" id="UP000298381"/>
    </source>
</evidence>
<comment type="catalytic activity">
    <reaction evidence="11 12">
        <text>ATP + H2O = ADP + phosphate + H(+)</text>
        <dbReference type="Rhea" id="RHEA:13065"/>
        <dbReference type="ChEBI" id="CHEBI:15377"/>
        <dbReference type="ChEBI" id="CHEBI:15378"/>
        <dbReference type="ChEBI" id="CHEBI:30616"/>
        <dbReference type="ChEBI" id="CHEBI:43474"/>
        <dbReference type="ChEBI" id="CHEBI:456216"/>
        <dbReference type="EC" id="5.6.2.4"/>
    </reaction>
</comment>
<feature type="binding site" evidence="12">
    <location>
        <position position="540"/>
    </location>
    <ligand>
        <name>Zn(2+)</name>
        <dbReference type="ChEBI" id="CHEBI:29105"/>
        <label>2</label>
    </ligand>
</feature>
<feature type="binding site" evidence="12">
    <location>
        <position position="516"/>
    </location>
    <ligand>
        <name>Zn(2+)</name>
        <dbReference type="ChEBI" id="CHEBI:29105"/>
        <label>1</label>
    </ligand>
</feature>
<reference evidence="15 16" key="1">
    <citation type="submission" date="2019-03" db="EMBL/GenBank/DDBJ databases">
        <title>Draft genome sequence data and analysis of a Fermenting Bacterium, Soehngenia longevitae strain 1933PT, isolated from petroleum reservoir in Azerbaijan.</title>
        <authorList>
            <person name="Grouzdev D.S."/>
            <person name="Bidzhieva S.K."/>
            <person name="Sokolova D.S."/>
            <person name="Tourova T.P."/>
            <person name="Poltaraus A.B."/>
            <person name="Nazina T.N."/>
        </authorList>
    </citation>
    <scope>NUCLEOTIDE SEQUENCE [LARGE SCALE GENOMIC DNA]</scope>
    <source>
        <strain evidence="15 16">1933P</strain>
    </source>
</reference>
<evidence type="ECO:0000256" key="7">
    <source>
        <dbReference type="ARBA" id="ARBA00022833"/>
    </source>
</evidence>